<protein>
    <submittedName>
        <fullName evidence="2">Uncharacterized protein</fullName>
    </submittedName>
</protein>
<feature type="region of interest" description="Disordered" evidence="1">
    <location>
        <begin position="1"/>
        <end position="106"/>
    </location>
</feature>
<dbReference type="Proteomes" id="UP001066276">
    <property type="component" value="Chromosome 3_1"/>
</dbReference>
<sequence>MPAPQAGFHLTGRTLQGAPTAGSALQVGPRPQLEIQGEASTPGVILRHSPGLRLSQPGPTIECRVPRPRADARSPRPPSPGGPLLTGARPPPDSGNGPDGSPPGLLLCVASSGGRTAAGALPVPVGPSRDTGHEVGSFLSGPRGAAATAPTAPRRICFITLRERSHSFANVFHLVHYV</sequence>
<feature type="compositionally biased region" description="Basic and acidic residues" evidence="1">
    <location>
        <begin position="64"/>
        <end position="74"/>
    </location>
</feature>
<proteinExistence type="predicted"/>
<evidence type="ECO:0000313" key="2">
    <source>
        <dbReference type="EMBL" id="KAJ1187038.1"/>
    </source>
</evidence>
<organism evidence="2 3">
    <name type="scientific">Pleurodeles waltl</name>
    <name type="common">Iberian ribbed newt</name>
    <dbReference type="NCBI Taxonomy" id="8319"/>
    <lineage>
        <taxon>Eukaryota</taxon>
        <taxon>Metazoa</taxon>
        <taxon>Chordata</taxon>
        <taxon>Craniata</taxon>
        <taxon>Vertebrata</taxon>
        <taxon>Euteleostomi</taxon>
        <taxon>Amphibia</taxon>
        <taxon>Batrachia</taxon>
        <taxon>Caudata</taxon>
        <taxon>Salamandroidea</taxon>
        <taxon>Salamandridae</taxon>
        <taxon>Pleurodelinae</taxon>
        <taxon>Pleurodeles</taxon>
    </lineage>
</organism>
<name>A0AAV7UDM9_PLEWA</name>
<comment type="caution">
    <text evidence="2">The sequence shown here is derived from an EMBL/GenBank/DDBJ whole genome shotgun (WGS) entry which is preliminary data.</text>
</comment>
<dbReference type="AlphaFoldDB" id="A0AAV7UDM9"/>
<reference evidence="2" key="1">
    <citation type="journal article" date="2022" name="bioRxiv">
        <title>Sequencing and chromosome-scale assembly of the giantPleurodeles waltlgenome.</title>
        <authorList>
            <person name="Brown T."/>
            <person name="Elewa A."/>
            <person name="Iarovenko S."/>
            <person name="Subramanian E."/>
            <person name="Araus A.J."/>
            <person name="Petzold A."/>
            <person name="Susuki M."/>
            <person name="Suzuki K.-i.T."/>
            <person name="Hayashi T."/>
            <person name="Toyoda A."/>
            <person name="Oliveira C."/>
            <person name="Osipova E."/>
            <person name="Leigh N.D."/>
            <person name="Simon A."/>
            <person name="Yun M.H."/>
        </authorList>
    </citation>
    <scope>NUCLEOTIDE SEQUENCE</scope>
    <source>
        <strain evidence="2">20211129_DDA</strain>
        <tissue evidence="2">Liver</tissue>
    </source>
</reference>
<evidence type="ECO:0000313" key="3">
    <source>
        <dbReference type="Proteomes" id="UP001066276"/>
    </source>
</evidence>
<dbReference type="EMBL" id="JANPWB010000005">
    <property type="protein sequence ID" value="KAJ1187038.1"/>
    <property type="molecule type" value="Genomic_DNA"/>
</dbReference>
<accession>A0AAV7UDM9</accession>
<evidence type="ECO:0000256" key="1">
    <source>
        <dbReference type="SAM" id="MobiDB-lite"/>
    </source>
</evidence>
<gene>
    <name evidence="2" type="ORF">NDU88_003817</name>
</gene>
<keyword evidence="3" id="KW-1185">Reference proteome</keyword>